<organism evidence="1 2">
    <name type="scientific">Somion occarium</name>
    <dbReference type="NCBI Taxonomy" id="3059160"/>
    <lineage>
        <taxon>Eukaryota</taxon>
        <taxon>Fungi</taxon>
        <taxon>Dikarya</taxon>
        <taxon>Basidiomycota</taxon>
        <taxon>Agaricomycotina</taxon>
        <taxon>Agaricomycetes</taxon>
        <taxon>Polyporales</taxon>
        <taxon>Cerrenaceae</taxon>
        <taxon>Somion</taxon>
    </lineage>
</organism>
<accession>A0ABP1DLM8</accession>
<evidence type="ECO:0000313" key="1">
    <source>
        <dbReference type="EMBL" id="CAL1708675.1"/>
    </source>
</evidence>
<proteinExistence type="predicted"/>
<keyword evidence="2" id="KW-1185">Reference proteome</keyword>
<name>A0ABP1DLM8_9APHY</name>
<gene>
    <name evidence="1" type="ORF">GFSPODELE1_LOCUS6966</name>
</gene>
<dbReference type="EMBL" id="OZ037948">
    <property type="protein sequence ID" value="CAL1708675.1"/>
    <property type="molecule type" value="Genomic_DNA"/>
</dbReference>
<protein>
    <submittedName>
        <fullName evidence="1">Uncharacterized protein</fullName>
    </submittedName>
</protein>
<evidence type="ECO:0000313" key="2">
    <source>
        <dbReference type="Proteomes" id="UP001497453"/>
    </source>
</evidence>
<dbReference type="Proteomes" id="UP001497453">
    <property type="component" value="Chromosome 5"/>
</dbReference>
<reference evidence="2" key="1">
    <citation type="submission" date="2024-04" db="EMBL/GenBank/DDBJ databases">
        <authorList>
            <person name="Shaw F."/>
            <person name="Minotto A."/>
        </authorList>
    </citation>
    <scope>NUCLEOTIDE SEQUENCE [LARGE SCALE GENOMIC DNA]</scope>
</reference>
<sequence length="84" mass="9633">MSLFIEYTAKILEIIEGDGKVVIHAKGDGKTVLNYDYANEYIWVFHVIKREDGRYKVSYIKDFVDSYFSAGFTRASQEAIAKAK</sequence>